<feature type="transmembrane region" description="Helical" evidence="1">
    <location>
        <begin position="164"/>
        <end position="182"/>
    </location>
</feature>
<dbReference type="OrthoDB" id="2174567at2"/>
<organism evidence="3 4">
    <name type="scientific">Enterococcus phoeniculicola ATCC BAA-412</name>
    <dbReference type="NCBI Taxonomy" id="1158610"/>
    <lineage>
        <taxon>Bacteria</taxon>
        <taxon>Bacillati</taxon>
        <taxon>Bacillota</taxon>
        <taxon>Bacilli</taxon>
        <taxon>Lactobacillales</taxon>
        <taxon>Enterococcaceae</taxon>
        <taxon>Enterococcus</taxon>
    </lineage>
</organism>
<dbReference type="RefSeq" id="WP_010767428.1">
    <property type="nucleotide sequence ID" value="NZ_ASWE01000002.1"/>
</dbReference>
<protein>
    <recommendedName>
        <fullName evidence="2">DUF4097 domain-containing protein</fullName>
    </recommendedName>
</protein>
<sequence>MKEYLELLSRYFDEEDVEGFNEMKEDLLEQLRTCMEEGQSEEEVVANLPDPKQVAEDYYEDKNIEISKRSKTYVIPKEHLIEEFVSSIKSKSNRMLKLFFKMVRIIFSILTFFILGYSLIYIGNELLFDQHFAIIPFLISLFCGAIFLFLFSIHFTKYKEKLRLLSIMVSGLGVLLLTIFSLTDQLFYEGHYFSSKFEVETTSPIKIKVNTDVNVVVTVTEVSKSQSLSYVVRGNFEEEDIKKLNSSKKDGIIDLTVNKNSWKNKFTKFKNLEIVFLVPKETTLSDLEISLKKGDVRLTDISSENLNFKINEGDVYFKNVLFNSGDIKNDSADLIIEKSKADFDINNNSGKIVVTDYVGDLSIKDISGISILKEVTSDILELDNVSGRVTLEDSTIQKLSIQSIEGQIAVKNTYGELTVKNSIGKIVGEDNTGSVDFVNDSGPIIVIQSEFISGKVKSNSGIIKWLQDKNYPVNINIASDKKTEDNPFANVESDYSVAINSNSDWVRVLEKIE</sequence>
<dbReference type="Pfam" id="PF13349">
    <property type="entry name" value="DUF4097"/>
    <property type="match status" value="1"/>
</dbReference>
<dbReference type="PATRIC" id="fig|1158610.3.peg.732"/>
<feature type="domain" description="DUF4097" evidence="2">
    <location>
        <begin position="206"/>
        <end position="368"/>
    </location>
</feature>
<reference evidence="3 4" key="1">
    <citation type="submission" date="2013-02" db="EMBL/GenBank/DDBJ databases">
        <title>The Genome Sequence of Enterococcus phoeniculicola BAA-412.</title>
        <authorList>
            <consortium name="The Broad Institute Genome Sequencing Platform"/>
            <consortium name="The Broad Institute Genome Sequencing Center for Infectious Disease"/>
            <person name="Earl A.M."/>
            <person name="Gilmore M.S."/>
            <person name="Lebreton F."/>
            <person name="Walker B."/>
            <person name="Young S.K."/>
            <person name="Zeng Q."/>
            <person name="Gargeya S."/>
            <person name="Fitzgerald M."/>
            <person name="Haas B."/>
            <person name="Abouelleil A."/>
            <person name="Alvarado L."/>
            <person name="Arachchi H.M."/>
            <person name="Berlin A.M."/>
            <person name="Chapman S.B."/>
            <person name="Dewar J."/>
            <person name="Goldberg J."/>
            <person name="Griggs A."/>
            <person name="Gujja S."/>
            <person name="Hansen M."/>
            <person name="Howarth C."/>
            <person name="Imamovic A."/>
            <person name="Larimer J."/>
            <person name="McCowan C."/>
            <person name="Murphy C."/>
            <person name="Neiman D."/>
            <person name="Pearson M."/>
            <person name="Priest M."/>
            <person name="Roberts A."/>
            <person name="Saif S."/>
            <person name="Shea T."/>
            <person name="Sisk P."/>
            <person name="Sykes S."/>
            <person name="Wortman J."/>
            <person name="Nusbaum C."/>
            <person name="Birren B."/>
        </authorList>
    </citation>
    <scope>NUCLEOTIDE SEQUENCE [LARGE SCALE GENOMIC DNA]</scope>
    <source>
        <strain evidence="3 4">ATCC BAA-412</strain>
    </source>
</reference>
<keyword evidence="4" id="KW-1185">Reference proteome</keyword>
<keyword evidence="1" id="KW-1133">Transmembrane helix</keyword>
<evidence type="ECO:0000313" key="3">
    <source>
        <dbReference type="EMBL" id="EOL46635.1"/>
    </source>
</evidence>
<feature type="transmembrane region" description="Helical" evidence="1">
    <location>
        <begin position="98"/>
        <end position="120"/>
    </location>
</feature>
<dbReference type="STRING" id="154621.RV11_GL001745"/>
<evidence type="ECO:0000313" key="4">
    <source>
        <dbReference type="Proteomes" id="UP000013785"/>
    </source>
</evidence>
<keyword evidence="1" id="KW-0812">Transmembrane</keyword>
<accession>R3WY00</accession>
<evidence type="ECO:0000256" key="1">
    <source>
        <dbReference type="SAM" id="Phobius"/>
    </source>
</evidence>
<gene>
    <name evidence="3" type="ORF">UC3_00755</name>
</gene>
<dbReference type="InterPro" id="IPR025164">
    <property type="entry name" value="Toastrack_DUF4097"/>
</dbReference>
<dbReference type="Proteomes" id="UP000013785">
    <property type="component" value="Unassembled WGS sequence"/>
</dbReference>
<dbReference type="eggNOG" id="COG3595">
    <property type="taxonomic scope" value="Bacteria"/>
</dbReference>
<proteinExistence type="predicted"/>
<evidence type="ECO:0000259" key="2">
    <source>
        <dbReference type="Pfam" id="PF13349"/>
    </source>
</evidence>
<feature type="transmembrane region" description="Helical" evidence="1">
    <location>
        <begin position="132"/>
        <end position="152"/>
    </location>
</feature>
<dbReference type="AlphaFoldDB" id="R3WY00"/>
<comment type="caution">
    <text evidence="3">The sequence shown here is derived from an EMBL/GenBank/DDBJ whole genome shotgun (WGS) entry which is preliminary data.</text>
</comment>
<dbReference type="EMBL" id="AJAT01000010">
    <property type="protein sequence ID" value="EOL46635.1"/>
    <property type="molecule type" value="Genomic_DNA"/>
</dbReference>
<name>R3WY00_9ENTE</name>
<dbReference type="HOGENOM" id="CLU_525550_0_0_9"/>
<keyword evidence="1" id="KW-0472">Membrane</keyword>